<feature type="compositionally biased region" description="Gly residues" evidence="1">
    <location>
        <begin position="39"/>
        <end position="48"/>
    </location>
</feature>
<dbReference type="Proteomes" id="UP000188929">
    <property type="component" value="Unassembled WGS sequence"/>
</dbReference>
<feature type="region of interest" description="Disordered" evidence="1">
    <location>
        <begin position="100"/>
        <end position="129"/>
    </location>
</feature>
<comment type="caution">
    <text evidence="2">The sequence shown here is derived from an EMBL/GenBank/DDBJ whole genome shotgun (WGS) entry which is preliminary data.</text>
</comment>
<name>A0A1V2IGY5_9ACTN</name>
<feature type="region of interest" description="Disordered" evidence="1">
    <location>
        <begin position="35"/>
        <end position="54"/>
    </location>
</feature>
<dbReference type="AlphaFoldDB" id="A0A1V2IGY5"/>
<organism evidence="2 3">
    <name type="scientific">Pseudofrankia asymbiotica</name>
    <dbReference type="NCBI Taxonomy" id="1834516"/>
    <lineage>
        <taxon>Bacteria</taxon>
        <taxon>Bacillati</taxon>
        <taxon>Actinomycetota</taxon>
        <taxon>Actinomycetes</taxon>
        <taxon>Frankiales</taxon>
        <taxon>Frankiaceae</taxon>
        <taxon>Pseudofrankia</taxon>
    </lineage>
</organism>
<dbReference type="RefSeq" id="WP_076814117.1">
    <property type="nucleotide sequence ID" value="NZ_MOMC01000010.1"/>
</dbReference>
<evidence type="ECO:0000256" key="1">
    <source>
        <dbReference type="SAM" id="MobiDB-lite"/>
    </source>
</evidence>
<evidence type="ECO:0000313" key="3">
    <source>
        <dbReference type="Proteomes" id="UP000188929"/>
    </source>
</evidence>
<evidence type="ECO:0000313" key="2">
    <source>
        <dbReference type="EMBL" id="ONH32458.1"/>
    </source>
</evidence>
<proteinExistence type="predicted"/>
<keyword evidence="3" id="KW-1185">Reference proteome</keyword>
<accession>A0A1V2IGY5</accession>
<reference evidence="3" key="1">
    <citation type="submission" date="2016-10" db="EMBL/GenBank/DDBJ databases">
        <title>Frankia sp. NRRL B-16386 Genome sequencing.</title>
        <authorList>
            <person name="Ghodhbane-Gtari F."/>
            <person name="Swanson E."/>
            <person name="Gueddou A."/>
            <person name="Hezbri K."/>
            <person name="Ktari K."/>
            <person name="Nouioui I."/>
            <person name="Morris K."/>
            <person name="Simpson S."/>
            <person name="Abebe-Akele F."/>
            <person name="Thomas K."/>
            <person name="Gtari M."/>
            <person name="Tisa L.S."/>
        </authorList>
    </citation>
    <scope>NUCLEOTIDE SEQUENCE [LARGE SCALE GENOMIC DNA]</scope>
    <source>
        <strain evidence="3">NRRL B-16386</strain>
    </source>
</reference>
<dbReference type="EMBL" id="MOMC01000010">
    <property type="protein sequence ID" value="ONH32458.1"/>
    <property type="molecule type" value="Genomic_DNA"/>
</dbReference>
<protein>
    <submittedName>
        <fullName evidence="2">Uncharacterized protein</fullName>
    </submittedName>
</protein>
<sequence>MTKDSDDLVVKAADEDQTAATLHRIEQMLERLLNPHGLNSGGGTGTNGGTSAAAIPDGTPVVIVDSSGMPIGTGTYDASTGTIRQNGSETTVIVRTSAGSRATIGGPGGAPVDIGSTSPDREPIPTSGTVYQPVDPSLFEFRSTGPNWQESKCVRFGLAFRVSGYVLQTVDLFVRVGAPKRLNSGVAISPARAAELAALAVAEAAPPLVESLELAVLDPSGAQPRFLALMSDMLRLAGFGFRANQCFTQ</sequence>
<gene>
    <name evidence="2" type="ORF">BL253_05375</name>
</gene>